<sequence>MGNQGERSRSNQLLIPWLAHYDMIFEATRTIVLTILALKDGGSSQLTGYVSQRLLQRLRRKLAWPLLDSSSLSASRVHMRLCGLYASQYSVPVESSSTTT</sequence>
<dbReference type="EMBL" id="SNSC02000013">
    <property type="protein sequence ID" value="TID18947.1"/>
    <property type="molecule type" value="Genomic_DNA"/>
</dbReference>
<name>A0A4Z1NWE7_9PEZI</name>
<reference evidence="1 2" key="1">
    <citation type="submission" date="2019-04" db="EMBL/GenBank/DDBJ databases">
        <title>High contiguity whole genome sequence and gene annotation resource for two Venturia nashicola isolates.</title>
        <authorList>
            <person name="Prokchorchik M."/>
            <person name="Won K."/>
            <person name="Lee Y."/>
            <person name="Choi E.D."/>
            <person name="Segonzac C."/>
            <person name="Sohn K.H."/>
        </authorList>
    </citation>
    <scope>NUCLEOTIDE SEQUENCE [LARGE SCALE GENOMIC DNA]</scope>
    <source>
        <strain evidence="1 2">PRI2</strain>
    </source>
</reference>
<accession>A0A4Z1NWE7</accession>
<keyword evidence="2" id="KW-1185">Reference proteome</keyword>
<organism evidence="1 2">
    <name type="scientific">Venturia nashicola</name>
    <dbReference type="NCBI Taxonomy" id="86259"/>
    <lineage>
        <taxon>Eukaryota</taxon>
        <taxon>Fungi</taxon>
        <taxon>Dikarya</taxon>
        <taxon>Ascomycota</taxon>
        <taxon>Pezizomycotina</taxon>
        <taxon>Dothideomycetes</taxon>
        <taxon>Pleosporomycetidae</taxon>
        <taxon>Venturiales</taxon>
        <taxon>Venturiaceae</taxon>
        <taxon>Venturia</taxon>
    </lineage>
</organism>
<protein>
    <submittedName>
        <fullName evidence="1">Uncharacterized protein</fullName>
    </submittedName>
</protein>
<comment type="caution">
    <text evidence="1">The sequence shown here is derived from an EMBL/GenBank/DDBJ whole genome shotgun (WGS) entry which is preliminary data.</text>
</comment>
<evidence type="ECO:0000313" key="1">
    <source>
        <dbReference type="EMBL" id="TID18947.1"/>
    </source>
</evidence>
<dbReference type="Proteomes" id="UP000298493">
    <property type="component" value="Unassembled WGS sequence"/>
</dbReference>
<dbReference type="AlphaFoldDB" id="A0A4Z1NWE7"/>
<gene>
    <name evidence="1" type="ORF">E6O75_ATG06068</name>
</gene>
<evidence type="ECO:0000313" key="2">
    <source>
        <dbReference type="Proteomes" id="UP000298493"/>
    </source>
</evidence>
<proteinExistence type="predicted"/>